<keyword evidence="1" id="KW-0472">Membrane</keyword>
<proteinExistence type="predicted"/>
<evidence type="ECO:0000313" key="4">
    <source>
        <dbReference type="EMBL" id="OQP65579.1"/>
    </source>
</evidence>
<dbReference type="PANTHER" id="PTHR30273:SF2">
    <property type="entry name" value="PROTEIN FECR"/>
    <property type="match status" value="1"/>
</dbReference>
<dbReference type="GO" id="GO:0016989">
    <property type="term" value="F:sigma factor antagonist activity"/>
    <property type="evidence" value="ECO:0007669"/>
    <property type="project" value="TreeGrafter"/>
</dbReference>
<sequence length="367" mass="41609">MKDFRLYDIADFVIDEDFIRWVHEQREEDNQFWNAWLQQHPEKHLVIASARRIVESIQFQPAAINELDVEREVGRLLKTISTQQNEPPPATAKLFVFKWWHAAAVLLLCLTGASYFYFRNTGARPYAYKSMVESKQLIEHTNTSQNPLVLTLPDGSRITLASKSRVSYAHTFGSGDTAKNGATRDVYLLGEAFFEVTKNPHRPFRVFANEIVTKVLGTSFTVRSFEKDTTIQVTVRTGKVSVYAQAVTKVAARMNEIILTPNQQLVYERMGHTFQKVLLSNPAVIGPAVSERSLAYDEAPLERIFTDLSKVYGINIVFDSEVMKKCTVTADLTNEPFYRKLDLICGAIDAHYEVIDGQVVIESSGCR</sequence>
<evidence type="ECO:0000256" key="1">
    <source>
        <dbReference type="SAM" id="Phobius"/>
    </source>
</evidence>
<dbReference type="PIRSF" id="PIRSF018266">
    <property type="entry name" value="FecR"/>
    <property type="match status" value="1"/>
</dbReference>
<evidence type="ECO:0000259" key="3">
    <source>
        <dbReference type="Pfam" id="PF16344"/>
    </source>
</evidence>
<name>A0A1V9G4L2_9BACT</name>
<dbReference type="Proteomes" id="UP000192276">
    <property type="component" value="Unassembled WGS sequence"/>
</dbReference>
<reference evidence="5" key="1">
    <citation type="submission" date="2016-04" db="EMBL/GenBank/DDBJ databases">
        <authorList>
            <person name="Chen L."/>
            <person name="Zhuang W."/>
            <person name="Wang G."/>
        </authorList>
    </citation>
    <scope>NUCLEOTIDE SEQUENCE [LARGE SCALE GENOMIC DNA]</scope>
    <source>
        <strain evidence="5">208</strain>
    </source>
</reference>
<evidence type="ECO:0008006" key="6">
    <source>
        <dbReference type="Google" id="ProtNLM"/>
    </source>
</evidence>
<dbReference type="InterPro" id="IPR012373">
    <property type="entry name" value="Ferrdict_sens_TM"/>
</dbReference>
<comment type="caution">
    <text evidence="4">The sequence shown here is derived from an EMBL/GenBank/DDBJ whole genome shotgun (WGS) entry which is preliminary data.</text>
</comment>
<dbReference type="Pfam" id="PF04773">
    <property type="entry name" value="FecR"/>
    <property type="match status" value="1"/>
</dbReference>
<dbReference type="InterPro" id="IPR006860">
    <property type="entry name" value="FecR"/>
</dbReference>
<dbReference type="InterPro" id="IPR032508">
    <property type="entry name" value="FecR_C"/>
</dbReference>
<dbReference type="RefSeq" id="WP_081163071.1">
    <property type="nucleotide sequence ID" value="NZ_LWBP01000067.1"/>
</dbReference>
<dbReference type="AlphaFoldDB" id="A0A1V9G4L2"/>
<dbReference type="OrthoDB" id="645173at2"/>
<feature type="transmembrane region" description="Helical" evidence="1">
    <location>
        <begin position="99"/>
        <end position="118"/>
    </location>
</feature>
<dbReference type="STRING" id="550983.A4R26_14180"/>
<keyword evidence="5" id="KW-1185">Reference proteome</keyword>
<accession>A0A1V9G4L2</accession>
<dbReference type="PANTHER" id="PTHR30273">
    <property type="entry name" value="PERIPLASMIC SIGNAL SENSOR AND SIGMA FACTOR ACTIVATOR FECR-RELATED"/>
    <property type="match status" value="1"/>
</dbReference>
<keyword evidence="1" id="KW-1133">Transmembrane helix</keyword>
<organism evidence="4 5">
    <name type="scientific">Niastella populi</name>
    <dbReference type="NCBI Taxonomy" id="550983"/>
    <lineage>
        <taxon>Bacteria</taxon>
        <taxon>Pseudomonadati</taxon>
        <taxon>Bacteroidota</taxon>
        <taxon>Chitinophagia</taxon>
        <taxon>Chitinophagales</taxon>
        <taxon>Chitinophagaceae</taxon>
        <taxon>Niastella</taxon>
    </lineage>
</organism>
<feature type="domain" description="Protein FecR C-terminal" evidence="3">
    <location>
        <begin position="294"/>
        <end position="361"/>
    </location>
</feature>
<dbReference type="Gene3D" id="2.60.120.1440">
    <property type="match status" value="1"/>
</dbReference>
<gene>
    <name evidence="4" type="ORF">A4R26_14180</name>
</gene>
<dbReference type="EMBL" id="LWBP01000067">
    <property type="protein sequence ID" value="OQP65579.1"/>
    <property type="molecule type" value="Genomic_DNA"/>
</dbReference>
<dbReference type="Pfam" id="PF16344">
    <property type="entry name" value="FecR_C"/>
    <property type="match status" value="1"/>
</dbReference>
<evidence type="ECO:0000259" key="2">
    <source>
        <dbReference type="Pfam" id="PF04773"/>
    </source>
</evidence>
<evidence type="ECO:0000313" key="5">
    <source>
        <dbReference type="Proteomes" id="UP000192276"/>
    </source>
</evidence>
<keyword evidence="1" id="KW-0812">Transmembrane</keyword>
<feature type="domain" description="FecR protein" evidence="2">
    <location>
        <begin position="148"/>
        <end position="240"/>
    </location>
</feature>
<protein>
    <recommendedName>
        <fullName evidence="6">FecR protein domain-containing protein</fullName>
    </recommendedName>
</protein>
<dbReference type="Gene3D" id="3.55.50.30">
    <property type="match status" value="1"/>
</dbReference>